<evidence type="ECO:0000259" key="1">
    <source>
        <dbReference type="PROSITE" id="PS50235"/>
    </source>
</evidence>
<accession>A0ABD3MZF5</accession>
<dbReference type="InterPro" id="IPR050185">
    <property type="entry name" value="Ub_carboxyl-term_hydrolase"/>
</dbReference>
<dbReference type="Pfam" id="PF00443">
    <property type="entry name" value="UCH"/>
    <property type="match status" value="1"/>
</dbReference>
<dbReference type="PROSITE" id="PS00973">
    <property type="entry name" value="USP_2"/>
    <property type="match status" value="1"/>
</dbReference>
<dbReference type="AlphaFoldDB" id="A0ABD3MZF5"/>
<dbReference type="SUPFAM" id="SSF54001">
    <property type="entry name" value="Cysteine proteinases"/>
    <property type="match status" value="1"/>
</dbReference>
<dbReference type="Gene3D" id="3.90.70.10">
    <property type="entry name" value="Cysteine proteinases"/>
    <property type="match status" value="1"/>
</dbReference>
<organism evidence="2 3">
    <name type="scientific">Stephanodiscus triporus</name>
    <dbReference type="NCBI Taxonomy" id="2934178"/>
    <lineage>
        <taxon>Eukaryota</taxon>
        <taxon>Sar</taxon>
        <taxon>Stramenopiles</taxon>
        <taxon>Ochrophyta</taxon>
        <taxon>Bacillariophyta</taxon>
        <taxon>Coscinodiscophyceae</taxon>
        <taxon>Thalassiosirophycidae</taxon>
        <taxon>Stephanodiscales</taxon>
        <taxon>Stephanodiscaceae</taxon>
        <taxon>Stephanodiscus</taxon>
    </lineage>
</organism>
<comment type="caution">
    <text evidence="2">The sequence shown here is derived from an EMBL/GenBank/DDBJ whole genome shotgun (WGS) entry which is preliminary data.</text>
</comment>
<dbReference type="EMBL" id="JALLAZ020001698">
    <property type="protein sequence ID" value="KAL3767662.1"/>
    <property type="molecule type" value="Genomic_DNA"/>
</dbReference>
<evidence type="ECO:0000313" key="3">
    <source>
        <dbReference type="Proteomes" id="UP001530315"/>
    </source>
</evidence>
<feature type="domain" description="USP" evidence="1">
    <location>
        <begin position="1"/>
        <end position="343"/>
    </location>
</feature>
<sequence length="390" mass="44003">MEDREDDCRPEPWTRLGDMVVRGSLTESHDHPASSTKASTYDRVHCLVPSRACEEDPPRLRRGEVGLWRNLGKLTRLANASPAVPVVRRTIPPSPITSSGTFGWGNDPSYLPTRFKSDLGLRTTRRARAPRLTTRRDARGYQSREGPSAIRPGRRRGVQRNERLIGRHIGVIADFLTGEERWYCPKCRVRVDATKKINLFMLPPILIVHLKRSEFCSTSCQWTKIDRVARYPLSDWNLSASMTRSGGEGRSSTRGDDDDDGVYPLFDLYAISNHVGNVGHGHYTSHARNRFDGAWYNFNDGRCDRIINDPTMRREGRRSGERGCGGSSSSSSAAAYCLFYNRIERVPGANGKDGVHMKTIVRRQSVSRPKLWPHLQRSKAAEWASLRVGI</sequence>
<dbReference type="InterPro" id="IPR028889">
    <property type="entry name" value="USP"/>
</dbReference>
<dbReference type="InterPro" id="IPR001394">
    <property type="entry name" value="Peptidase_C19_UCH"/>
</dbReference>
<gene>
    <name evidence="2" type="ORF">ACHAW5_007003</name>
</gene>
<dbReference type="PROSITE" id="PS50235">
    <property type="entry name" value="USP_3"/>
    <property type="match status" value="1"/>
</dbReference>
<name>A0ABD3MZF5_9STRA</name>
<dbReference type="Proteomes" id="UP001530315">
    <property type="component" value="Unassembled WGS sequence"/>
</dbReference>
<keyword evidence="3" id="KW-1185">Reference proteome</keyword>
<protein>
    <recommendedName>
        <fullName evidence="1">USP domain-containing protein</fullName>
    </recommendedName>
</protein>
<dbReference type="PANTHER" id="PTHR21646">
    <property type="entry name" value="UBIQUITIN CARBOXYL-TERMINAL HYDROLASE"/>
    <property type="match status" value="1"/>
</dbReference>
<reference evidence="2 3" key="1">
    <citation type="submission" date="2024-10" db="EMBL/GenBank/DDBJ databases">
        <title>Updated reference genomes for cyclostephanoid diatoms.</title>
        <authorList>
            <person name="Roberts W.R."/>
            <person name="Alverson A.J."/>
        </authorList>
    </citation>
    <scope>NUCLEOTIDE SEQUENCE [LARGE SCALE GENOMIC DNA]</scope>
    <source>
        <strain evidence="2 3">AJA276-08</strain>
    </source>
</reference>
<dbReference type="InterPro" id="IPR018200">
    <property type="entry name" value="USP_CS"/>
</dbReference>
<dbReference type="InterPro" id="IPR038765">
    <property type="entry name" value="Papain-like_cys_pep_sf"/>
</dbReference>
<evidence type="ECO:0000313" key="2">
    <source>
        <dbReference type="EMBL" id="KAL3767662.1"/>
    </source>
</evidence>
<proteinExistence type="predicted"/>